<reference evidence="15 16" key="1">
    <citation type="journal article" date="2007" name="Proc. Natl. Acad. Sci. U.S.A.">
        <title>Independent sorting-out of thousands of duplicated gene pairs in two yeast species descended from a whole-genome duplication.</title>
        <authorList>
            <person name="Scannell D.R."/>
            <person name="Frank A.C."/>
            <person name="Conant G.C."/>
            <person name="Byrne K.P."/>
            <person name="Woolfit M."/>
            <person name="Wolfe K.H."/>
        </authorList>
    </citation>
    <scope>NUCLEOTIDE SEQUENCE [LARGE SCALE GENOMIC DNA]</scope>
    <source>
        <strain evidence="16">ATCC 22028 / DSM 70294 / BCRC 21397 / CBS 2163 / NBRC 10782 / NRRL Y-8283 / UCD 57-17</strain>
    </source>
</reference>
<dbReference type="GO" id="GO:0006301">
    <property type="term" value="P:DNA damage tolerance"/>
    <property type="evidence" value="ECO:0007669"/>
    <property type="project" value="EnsemblFungi"/>
</dbReference>
<dbReference type="GO" id="GO:0061630">
    <property type="term" value="F:ubiquitin protein ligase activity"/>
    <property type="evidence" value="ECO:0007669"/>
    <property type="project" value="UniProtKB-EC"/>
</dbReference>
<evidence type="ECO:0000256" key="7">
    <source>
        <dbReference type="ARBA" id="ARBA00022771"/>
    </source>
</evidence>
<dbReference type="InterPro" id="IPR014857">
    <property type="entry name" value="Nse1_RING_C4HC3-type"/>
</dbReference>
<sequence>MLSVEDKGRYLLQYLLDCRGICHENALLLVLIKLDKDSVDEEGSPNRTFEDYLKYLQDIVDEINVKLNRLNYKIVRINHPSGARVISRYTKSYLRDHEQDFGSFFNLQDPATSAITANNNDQNVSIELPQSSRYYVYINLESNEETKLATRFSLKEIEFIKWAIQEFMINGSTIETTNRIPSSIIVKEINRILKEVSTDESPQFWNSYCTFTKGSLNLSKFRDLTASETDDLLIRLCRYKWFYRTDEGTFGMDLRCITELEQYLIETFEFKTCTVCKHIVLQGVLCRDAQTDENCSMWHVDCFQHYITHSRKSCSNCESDLMTQGVYVI</sequence>
<dbReference type="OMA" id="KIIRINH"/>
<keyword evidence="6 13" id="KW-0227">DNA damage</keyword>
<dbReference type="GO" id="GO:0019789">
    <property type="term" value="F:SUMO transferase activity"/>
    <property type="evidence" value="ECO:0007669"/>
    <property type="project" value="EnsemblFungi"/>
</dbReference>
<keyword evidence="11 13" id="KW-0234">DNA repair</keyword>
<dbReference type="GO" id="GO:0030915">
    <property type="term" value="C:Smc5-Smc6 complex"/>
    <property type="evidence" value="ECO:0007669"/>
    <property type="project" value="UniProtKB-UniRule"/>
</dbReference>
<comment type="function">
    <text evidence="13">Acts in a DNA repair pathway for removal of UV-induced DNA damage that is distinct from classical nucleotide excision repair and in repair of ionizing radiation damage. Functions in homologous recombination repair of DNA double strand breaks and in recovery of stalled replication forks.</text>
</comment>
<evidence type="ECO:0000256" key="10">
    <source>
        <dbReference type="ARBA" id="ARBA00023172"/>
    </source>
</evidence>
<evidence type="ECO:0000256" key="12">
    <source>
        <dbReference type="ARBA" id="ARBA00023242"/>
    </source>
</evidence>
<keyword evidence="5 13" id="KW-0479">Metal-binding</keyword>
<keyword evidence="4 13" id="KW-0808">Transferase</keyword>
<dbReference type="Pfam" id="PF08746">
    <property type="entry name" value="zf-RING-like"/>
    <property type="match status" value="1"/>
</dbReference>
<keyword evidence="9 13" id="KW-0862">Zinc</keyword>
<keyword evidence="10 13" id="KW-0233">DNA recombination</keyword>
<dbReference type="Gene3D" id="1.10.10.10">
    <property type="entry name" value="Winged helix-like DNA-binding domain superfamily/Winged helix DNA-binding domain"/>
    <property type="match status" value="1"/>
</dbReference>
<dbReference type="Proteomes" id="UP000000267">
    <property type="component" value="Unassembled WGS sequence"/>
</dbReference>
<comment type="subunit">
    <text evidence="13">Component of the Smc5-Smc6 complex.</text>
</comment>
<name>A7TJ64_VANPO</name>
<dbReference type="FunCoup" id="A7TJ64">
    <property type="interactions" value="152"/>
</dbReference>
<comment type="similarity">
    <text evidence="3 13">Belongs to the NSE1 family.</text>
</comment>
<evidence type="ECO:0000256" key="2">
    <source>
        <dbReference type="ARBA" id="ARBA00004123"/>
    </source>
</evidence>
<protein>
    <recommendedName>
        <fullName evidence="13">Non-structural maintenance of chromosomes element 1 homolog</fullName>
        <ecNumber evidence="13">2.3.2.27</ecNumber>
    </recommendedName>
</protein>
<dbReference type="AlphaFoldDB" id="A7TJ64"/>
<dbReference type="InterPro" id="IPR036388">
    <property type="entry name" value="WH-like_DNA-bd_sf"/>
</dbReference>
<dbReference type="EMBL" id="DS480400">
    <property type="protein sequence ID" value="EDO17633.1"/>
    <property type="molecule type" value="Genomic_DNA"/>
</dbReference>
<dbReference type="STRING" id="436907.A7TJ64"/>
<dbReference type="EC" id="2.3.2.27" evidence="13"/>
<dbReference type="GO" id="GO:0005634">
    <property type="term" value="C:nucleus"/>
    <property type="evidence" value="ECO:0007669"/>
    <property type="project" value="UniProtKB-SubCell"/>
</dbReference>
<evidence type="ECO:0000256" key="13">
    <source>
        <dbReference type="RuleBase" id="RU368018"/>
    </source>
</evidence>
<dbReference type="InterPro" id="IPR011513">
    <property type="entry name" value="Nse1"/>
</dbReference>
<organism evidence="16">
    <name type="scientific">Vanderwaltozyma polyspora (strain ATCC 22028 / DSM 70294 / BCRC 21397 / CBS 2163 / NBRC 10782 / NRRL Y-8283 / UCD 57-17)</name>
    <name type="common">Kluyveromyces polysporus</name>
    <dbReference type="NCBI Taxonomy" id="436907"/>
    <lineage>
        <taxon>Eukaryota</taxon>
        <taxon>Fungi</taxon>
        <taxon>Dikarya</taxon>
        <taxon>Ascomycota</taxon>
        <taxon>Saccharomycotina</taxon>
        <taxon>Saccharomycetes</taxon>
        <taxon>Saccharomycetales</taxon>
        <taxon>Saccharomycetaceae</taxon>
        <taxon>Vanderwaltozyma</taxon>
    </lineage>
</organism>
<keyword evidence="8 13" id="KW-0833">Ubl conjugation pathway</keyword>
<keyword evidence="7 13" id="KW-0863">Zinc-finger</keyword>
<dbReference type="GeneID" id="5545871"/>
<evidence type="ECO:0000256" key="5">
    <source>
        <dbReference type="ARBA" id="ARBA00022723"/>
    </source>
</evidence>
<dbReference type="InParanoid" id="A7TJ64"/>
<keyword evidence="16" id="KW-1185">Reference proteome</keyword>
<evidence type="ECO:0000313" key="16">
    <source>
        <dbReference type="Proteomes" id="UP000000267"/>
    </source>
</evidence>
<dbReference type="PhylomeDB" id="A7TJ64"/>
<evidence type="ECO:0000256" key="1">
    <source>
        <dbReference type="ARBA" id="ARBA00000900"/>
    </source>
</evidence>
<accession>A7TJ64</accession>
<dbReference type="GO" id="GO:0000724">
    <property type="term" value="P:double-strand break repair via homologous recombination"/>
    <property type="evidence" value="ECO:0007669"/>
    <property type="project" value="TreeGrafter"/>
</dbReference>
<evidence type="ECO:0000256" key="4">
    <source>
        <dbReference type="ARBA" id="ARBA00022679"/>
    </source>
</evidence>
<comment type="subcellular location">
    <subcellularLocation>
        <location evidence="2 13">Nucleus</location>
    </subcellularLocation>
</comment>
<dbReference type="PANTHER" id="PTHR20973">
    <property type="entry name" value="NON-SMC ELEMENT 1-RELATED"/>
    <property type="match status" value="1"/>
</dbReference>
<evidence type="ECO:0000259" key="14">
    <source>
        <dbReference type="Pfam" id="PF08746"/>
    </source>
</evidence>
<evidence type="ECO:0000256" key="3">
    <source>
        <dbReference type="ARBA" id="ARBA00010258"/>
    </source>
</evidence>
<gene>
    <name evidence="15" type="ORF">Kpol_1004p5</name>
</gene>
<dbReference type="GO" id="GO:0008270">
    <property type="term" value="F:zinc ion binding"/>
    <property type="evidence" value="ECO:0007669"/>
    <property type="project" value="UniProtKB-KW"/>
</dbReference>
<dbReference type="HOGENOM" id="CLU_826927_0_0_1"/>
<evidence type="ECO:0000256" key="9">
    <source>
        <dbReference type="ARBA" id="ARBA00022833"/>
    </source>
</evidence>
<evidence type="ECO:0000256" key="6">
    <source>
        <dbReference type="ARBA" id="ARBA00022763"/>
    </source>
</evidence>
<dbReference type="eggNOG" id="KOG4718">
    <property type="taxonomic scope" value="Eukaryota"/>
</dbReference>
<proteinExistence type="inferred from homology"/>
<evidence type="ECO:0000256" key="11">
    <source>
        <dbReference type="ARBA" id="ARBA00023204"/>
    </source>
</evidence>
<dbReference type="KEGG" id="vpo:Kpol_1004p5"/>
<keyword evidence="12 13" id="KW-0539">Nucleus</keyword>
<evidence type="ECO:0000313" key="15">
    <source>
        <dbReference type="EMBL" id="EDO17633.1"/>
    </source>
</evidence>
<comment type="catalytic activity">
    <reaction evidence="1 13">
        <text>S-ubiquitinyl-[E2 ubiquitin-conjugating enzyme]-L-cysteine + [acceptor protein]-L-lysine = [E2 ubiquitin-conjugating enzyme]-L-cysteine + N(6)-ubiquitinyl-[acceptor protein]-L-lysine.</text>
        <dbReference type="EC" id="2.3.2.27"/>
    </reaction>
</comment>
<dbReference type="PANTHER" id="PTHR20973:SF0">
    <property type="entry name" value="NON-STRUCTURAL MAINTENANCE OF CHROMOSOMES ELEMENT 1 HOMOLOG"/>
    <property type="match status" value="1"/>
</dbReference>
<feature type="domain" description="Non-structural maintenance of chromosomes element 1 RING C4HC3-type" evidence="14">
    <location>
        <begin position="273"/>
        <end position="317"/>
    </location>
</feature>
<dbReference type="OrthoDB" id="185455at2759"/>
<evidence type="ECO:0000256" key="8">
    <source>
        <dbReference type="ARBA" id="ARBA00022786"/>
    </source>
</evidence>
<dbReference type="Pfam" id="PF07574">
    <property type="entry name" value="SMC_Nse1"/>
    <property type="match status" value="1"/>
</dbReference>
<dbReference type="RefSeq" id="XP_001645491.1">
    <property type="nucleotide sequence ID" value="XM_001645441.1"/>
</dbReference>